<evidence type="ECO:0000313" key="3">
    <source>
        <dbReference type="EMBL" id="ROU02552.1"/>
    </source>
</evidence>
<comment type="caution">
    <text evidence="3">The sequence shown here is derived from an EMBL/GenBank/DDBJ whole genome shotgun (WGS) entry which is preliminary data.</text>
</comment>
<keyword evidence="4" id="KW-1185">Reference proteome</keyword>
<dbReference type="SUPFAM" id="SSF81469">
    <property type="entry name" value="Bacterial aa3 type cytochrome c oxidase subunit IV"/>
    <property type="match status" value="1"/>
</dbReference>
<feature type="transmembrane region" description="Helical" evidence="1">
    <location>
        <begin position="21"/>
        <end position="42"/>
    </location>
</feature>
<name>A0A3N2R4X7_9RHOB</name>
<evidence type="ECO:0000313" key="4">
    <source>
        <dbReference type="Proteomes" id="UP000268016"/>
    </source>
</evidence>
<proteinExistence type="predicted"/>
<sequence length="44" mass="4855">MAEHKHGTMNIETQERTFDGFLKMVTRATVVIVVGLVLLALING</sequence>
<accession>A0A3N2R4X7</accession>
<keyword evidence="1" id="KW-0472">Membrane</keyword>
<feature type="domain" description="Cytochrome c oxidase subunit IV bacterial aa3 type" evidence="2">
    <location>
        <begin position="4"/>
        <end position="43"/>
    </location>
</feature>
<dbReference type="RefSeq" id="WP_123642076.1">
    <property type="nucleotide sequence ID" value="NZ_ML119084.1"/>
</dbReference>
<keyword evidence="1" id="KW-0812">Transmembrane</keyword>
<dbReference type="InterPro" id="IPR036596">
    <property type="entry name" value="Cyt-C_aa3_sf"/>
</dbReference>
<dbReference type="EMBL" id="RDRB01000004">
    <property type="protein sequence ID" value="ROU02552.1"/>
    <property type="molecule type" value="Genomic_DNA"/>
</dbReference>
<dbReference type="Pfam" id="PF07835">
    <property type="entry name" value="COX4_pro_2"/>
    <property type="match status" value="1"/>
</dbReference>
<dbReference type="Proteomes" id="UP000268016">
    <property type="component" value="Unassembled WGS sequence"/>
</dbReference>
<organism evidence="3 4">
    <name type="scientific">Histidinibacterium lentulum</name>
    <dbReference type="NCBI Taxonomy" id="2480588"/>
    <lineage>
        <taxon>Bacteria</taxon>
        <taxon>Pseudomonadati</taxon>
        <taxon>Pseudomonadota</taxon>
        <taxon>Alphaproteobacteria</taxon>
        <taxon>Rhodobacterales</taxon>
        <taxon>Paracoccaceae</taxon>
        <taxon>Histidinibacterium</taxon>
    </lineage>
</organism>
<dbReference type="Gene3D" id="1.20.5.160">
    <property type="entry name" value="Bacterial aa3 type cytochrome c oxidase subunit IV"/>
    <property type="match status" value="1"/>
</dbReference>
<evidence type="ECO:0000256" key="1">
    <source>
        <dbReference type="SAM" id="Phobius"/>
    </source>
</evidence>
<reference evidence="3 4" key="1">
    <citation type="submission" date="2018-10" db="EMBL/GenBank/DDBJ databases">
        <title>Histidinibacterium lentulum gen. nov., sp. nov., a marine bacterium from the culture broth of Picochlorum sp. 122.</title>
        <authorList>
            <person name="Wang G."/>
        </authorList>
    </citation>
    <scope>NUCLEOTIDE SEQUENCE [LARGE SCALE GENOMIC DNA]</scope>
    <source>
        <strain evidence="3 4">B17</strain>
    </source>
</reference>
<evidence type="ECO:0000259" key="2">
    <source>
        <dbReference type="Pfam" id="PF07835"/>
    </source>
</evidence>
<keyword evidence="1" id="KW-1133">Transmembrane helix</keyword>
<protein>
    <submittedName>
        <fullName evidence="3">Aa3-type cytochrome c oxidase subunit IV</fullName>
    </submittedName>
</protein>
<dbReference type="InterPro" id="IPR012422">
    <property type="entry name" value="Cyt_c_oxidase_su4_bac-aa3"/>
</dbReference>
<gene>
    <name evidence="3" type="ORF">EAT49_09475</name>
</gene>
<dbReference type="AlphaFoldDB" id="A0A3N2R4X7"/>